<dbReference type="PANTHER" id="PTHR20275:SF0">
    <property type="entry name" value="NAD KINASE"/>
    <property type="match status" value="1"/>
</dbReference>
<evidence type="ECO:0000256" key="1">
    <source>
        <dbReference type="ARBA" id="ARBA00010995"/>
    </source>
</evidence>
<dbReference type="GO" id="GO:0003951">
    <property type="term" value="F:NAD+ kinase activity"/>
    <property type="evidence" value="ECO:0007669"/>
    <property type="project" value="InterPro"/>
</dbReference>
<dbReference type="InterPro" id="IPR016064">
    <property type="entry name" value="NAD/diacylglycerol_kinase_sf"/>
</dbReference>
<sequence length="344" mass="38125">MAPSKLSSTDAHGNGDTGLSSSQPDNGFSDSLTLFHSEKAVQELLQQTTVQQTDDHLIEFSEALRTVAKALRRAAEGKASAQAEAAEWKRRFELERARNQQLEHKGKSPGECNGDIDAQRAESLTNQPMLRNETKEQSENCSTNGLCSHDILHDGETGSQAKAVPNRIMRKASFKLSWWCKGDNSDQHKHDIVSFERGNITAAGRSSKQISLKWESKPQTVLIMTKPNSTSVRILCAEMVRWLNDHKKLNIYVEPRVMGELLSESSYFNFLHTWKDEKEIMSLHTKVDLVVTLGGDGTVLWAASMFKGPVPPVVPFSLGSLGFMTPFSKITEIALIQSLGVQSV</sequence>
<protein>
    <submittedName>
        <fullName evidence="4">Uncharacterized protein</fullName>
    </submittedName>
</protein>
<keyword evidence="2" id="KW-0175">Coiled coil</keyword>
<feature type="region of interest" description="Disordered" evidence="3">
    <location>
        <begin position="1"/>
        <end position="33"/>
    </location>
</feature>
<evidence type="ECO:0000256" key="2">
    <source>
        <dbReference type="SAM" id="Coils"/>
    </source>
</evidence>
<gene>
    <name evidence="4" type="ORF">SVIM_LOCUS173855</name>
</gene>
<feature type="coiled-coil region" evidence="2">
    <location>
        <begin position="71"/>
        <end position="105"/>
    </location>
</feature>
<dbReference type="GO" id="GO:0006741">
    <property type="term" value="P:NADP+ biosynthetic process"/>
    <property type="evidence" value="ECO:0007669"/>
    <property type="project" value="InterPro"/>
</dbReference>
<name>A0A6N2L4B2_SALVM</name>
<evidence type="ECO:0000256" key="3">
    <source>
        <dbReference type="SAM" id="MobiDB-lite"/>
    </source>
</evidence>
<comment type="similarity">
    <text evidence="1">Belongs to the NAD kinase family.</text>
</comment>
<evidence type="ECO:0000313" key="4">
    <source>
        <dbReference type="EMBL" id="VFU35177.1"/>
    </source>
</evidence>
<dbReference type="InterPro" id="IPR017438">
    <property type="entry name" value="ATP-NAD_kinase_N"/>
</dbReference>
<proteinExistence type="inferred from homology"/>
<reference evidence="4" key="1">
    <citation type="submission" date="2019-03" db="EMBL/GenBank/DDBJ databases">
        <authorList>
            <person name="Mank J."/>
            <person name="Almeida P."/>
        </authorList>
    </citation>
    <scope>NUCLEOTIDE SEQUENCE</scope>
    <source>
        <strain evidence="4">78183</strain>
    </source>
</reference>
<dbReference type="SUPFAM" id="SSF111331">
    <property type="entry name" value="NAD kinase/diacylglycerol kinase-like"/>
    <property type="match status" value="1"/>
</dbReference>
<dbReference type="Pfam" id="PF01513">
    <property type="entry name" value="NAD_kinase"/>
    <property type="match status" value="1"/>
</dbReference>
<organism evidence="4">
    <name type="scientific">Salix viminalis</name>
    <name type="common">Common osier</name>
    <name type="synonym">Basket willow</name>
    <dbReference type="NCBI Taxonomy" id="40686"/>
    <lineage>
        <taxon>Eukaryota</taxon>
        <taxon>Viridiplantae</taxon>
        <taxon>Streptophyta</taxon>
        <taxon>Embryophyta</taxon>
        <taxon>Tracheophyta</taxon>
        <taxon>Spermatophyta</taxon>
        <taxon>Magnoliopsida</taxon>
        <taxon>eudicotyledons</taxon>
        <taxon>Gunneridae</taxon>
        <taxon>Pentapetalae</taxon>
        <taxon>rosids</taxon>
        <taxon>fabids</taxon>
        <taxon>Malpighiales</taxon>
        <taxon>Salicaceae</taxon>
        <taxon>Saliceae</taxon>
        <taxon>Salix</taxon>
    </lineage>
</organism>
<dbReference type="PANTHER" id="PTHR20275">
    <property type="entry name" value="NAD KINASE"/>
    <property type="match status" value="1"/>
</dbReference>
<dbReference type="AlphaFoldDB" id="A0A6N2L4B2"/>
<dbReference type="InterPro" id="IPR002504">
    <property type="entry name" value="NADK"/>
</dbReference>
<dbReference type="FunFam" id="3.40.50.10330:FF:000018">
    <property type="entry name" value="Probable NAD kinase 1"/>
    <property type="match status" value="1"/>
</dbReference>
<dbReference type="EMBL" id="CAADRP010001112">
    <property type="protein sequence ID" value="VFU35177.1"/>
    <property type="molecule type" value="Genomic_DNA"/>
</dbReference>
<accession>A0A6N2L4B2</accession>
<dbReference type="Gene3D" id="3.40.50.10330">
    <property type="entry name" value="Probable inorganic polyphosphate/atp-NAD kinase, domain 1"/>
    <property type="match status" value="1"/>
</dbReference>